<feature type="signal peptide" evidence="1">
    <location>
        <begin position="1"/>
        <end position="19"/>
    </location>
</feature>
<accession>A0A1J0VI03</accession>
<dbReference type="SMART" id="SM00867">
    <property type="entry name" value="YceI"/>
    <property type="match status" value="1"/>
</dbReference>
<proteinExistence type="predicted"/>
<evidence type="ECO:0000313" key="4">
    <source>
        <dbReference type="Proteomes" id="UP000181985"/>
    </source>
</evidence>
<name>A0A1J0VI03_9GAMM</name>
<dbReference type="PIRSF" id="PIRSF029811">
    <property type="entry name" value="UCP029811"/>
    <property type="match status" value="1"/>
</dbReference>
<dbReference type="Proteomes" id="UP000181985">
    <property type="component" value="Chromosome"/>
</dbReference>
<evidence type="ECO:0000259" key="2">
    <source>
        <dbReference type="SMART" id="SM00867"/>
    </source>
</evidence>
<dbReference type="KEGG" id="hsi:BOX17_12255"/>
<dbReference type="InterPro" id="IPR027016">
    <property type="entry name" value="UCP029811"/>
</dbReference>
<sequence>MRSLLLSALLLATPLWAQAAWQLSEDQSSVNYVSTKNNAVGEINTFGKVSGAIDAQESRVVIDLSSVDTGIDIRNERMQKMLFETEAFGEAVVTVPLGEEALSDLAVGELRRDTTTLSLTLHGETLELPADMQVVRLDESTLLIHSVSPVIVSAGDFGLGEGVEALREVAGLSSISSAVPVTFSLVFTQ</sequence>
<keyword evidence="4" id="KW-1185">Reference proteome</keyword>
<organism evidence="3 4">
    <name type="scientific">Halomonas aestuarii</name>
    <dbReference type="NCBI Taxonomy" id="1897729"/>
    <lineage>
        <taxon>Bacteria</taxon>
        <taxon>Pseudomonadati</taxon>
        <taxon>Pseudomonadota</taxon>
        <taxon>Gammaproteobacteria</taxon>
        <taxon>Oceanospirillales</taxon>
        <taxon>Halomonadaceae</taxon>
        <taxon>Halomonas</taxon>
    </lineage>
</organism>
<evidence type="ECO:0000256" key="1">
    <source>
        <dbReference type="SAM" id="SignalP"/>
    </source>
</evidence>
<dbReference type="Gene3D" id="2.40.128.110">
    <property type="entry name" value="Lipid/polyisoprenoid-binding, YceI-like"/>
    <property type="match status" value="1"/>
</dbReference>
<dbReference type="AlphaFoldDB" id="A0A1J0VI03"/>
<feature type="chain" id="PRO_5011114331" description="Lipid/polyisoprenoid-binding YceI-like domain-containing protein" evidence="1">
    <location>
        <begin position="20"/>
        <end position="189"/>
    </location>
</feature>
<dbReference type="InterPro" id="IPR036761">
    <property type="entry name" value="TTHA0802/YceI-like_sf"/>
</dbReference>
<dbReference type="SUPFAM" id="SSF101874">
    <property type="entry name" value="YceI-like"/>
    <property type="match status" value="1"/>
</dbReference>
<gene>
    <name evidence="3" type="ORF">BOX17_12255</name>
</gene>
<dbReference type="InterPro" id="IPR007372">
    <property type="entry name" value="Lipid/polyisoprenoid-bd_YceI"/>
</dbReference>
<evidence type="ECO:0000313" key="3">
    <source>
        <dbReference type="EMBL" id="APE31657.1"/>
    </source>
</evidence>
<protein>
    <recommendedName>
        <fullName evidence="2">Lipid/polyisoprenoid-binding YceI-like domain-containing protein</fullName>
    </recommendedName>
</protein>
<reference evidence="4" key="1">
    <citation type="submission" date="2016-11" db="EMBL/GenBank/DDBJ databases">
        <title>Halolamina sediminis sp. nov., an extremely halophilic archaeon isolated from solar salt.</title>
        <authorList>
            <person name="Koh H.-W."/>
            <person name="Rani S."/>
            <person name="Park S.-J."/>
        </authorList>
    </citation>
    <scope>NUCLEOTIDE SEQUENCE [LARGE SCALE GENOMIC DNA]</scope>
    <source>
        <strain evidence="4">Hb3</strain>
    </source>
</reference>
<dbReference type="RefSeq" id="WP_071944996.1">
    <property type="nucleotide sequence ID" value="NZ_CP018139.1"/>
</dbReference>
<dbReference type="EMBL" id="CP018139">
    <property type="protein sequence ID" value="APE31657.1"/>
    <property type="molecule type" value="Genomic_DNA"/>
</dbReference>
<feature type="domain" description="Lipid/polyisoprenoid-binding YceI-like" evidence="2">
    <location>
        <begin position="20"/>
        <end position="188"/>
    </location>
</feature>
<dbReference type="Pfam" id="PF04264">
    <property type="entry name" value="YceI"/>
    <property type="match status" value="1"/>
</dbReference>
<keyword evidence="1" id="KW-0732">Signal</keyword>